<feature type="transmembrane region" description="Helical" evidence="2">
    <location>
        <begin position="380"/>
        <end position="401"/>
    </location>
</feature>
<feature type="transmembrane region" description="Helical" evidence="2">
    <location>
        <begin position="221"/>
        <end position="254"/>
    </location>
</feature>
<reference evidence="3 4" key="1">
    <citation type="submission" date="2024-02" db="EMBL/GenBank/DDBJ databases">
        <authorList>
            <person name="Chen Y."/>
            <person name="Shah S."/>
            <person name="Dougan E. K."/>
            <person name="Thang M."/>
            <person name="Chan C."/>
        </authorList>
    </citation>
    <scope>NUCLEOTIDE SEQUENCE [LARGE SCALE GENOMIC DNA]</scope>
</reference>
<accession>A0ABP0R2N2</accession>
<sequence length="656" mass="70220">MASTEDDNDTGEVENVTSTGEPQVYHVYAVQCAWTPWRFLPLALSALAAVASGWALKSSVQLLCEPQRPLCEMPFLRRRFGWLLARSKIGGHAPLLGRQPVLPWLPPLCHWTCSRTGRHGDNALLAPKYWQVCQHGQLLVMQPVSAAGKEDGEAIALVALAWNQWGDADSSLRLRYAAPTRLTLRRTANSEPSSCSDASPREECFELKLEMMPLTWRLMQGLALLLFAGAAAVITVSGAAAVLLGLAVLLGVVASCAPVNCCRLPVATLPWLLCTTALASTAPLCPEATSSFVWLPLAGGGMGLIGSIAVFTSHMFESDCFGFFLAHVTSTLTGVVCTMLVLLEMGMRASEDSGVVQAAWWDLASVPPEHLVMAGQLGGLLFLIGLSLHRLILAFSLHPFAQPLRAPQSAKTLLQRQHSHISFDAEALPKMELLPPPRASAARSGVRQAALASIGQLSRDDLEPEEEEVEMQEEIEIANSESSDGLCAGVLQVLLEASDWPASHCLTPHRVRSGAPLIHWKLVPRSLQDEEGAHVSNEVLRELASSSSATNLQRQDALELIPTIQNSNQEVGSNQQKLQDALSNGAGIQASGSQDVARRVAEQAEPDEDGASSGEVVLTIGDDGRESETKGRCHSAHPRSSTAASGLKGQAAADMV</sequence>
<proteinExistence type="predicted"/>
<evidence type="ECO:0000256" key="1">
    <source>
        <dbReference type="SAM" id="MobiDB-lite"/>
    </source>
</evidence>
<gene>
    <name evidence="3" type="ORF">CCMP2556_LOCUS45053</name>
</gene>
<evidence type="ECO:0000313" key="3">
    <source>
        <dbReference type="EMBL" id="CAK9094459.1"/>
    </source>
</evidence>
<feature type="compositionally biased region" description="Basic and acidic residues" evidence="1">
    <location>
        <begin position="622"/>
        <end position="631"/>
    </location>
</feature>
<feature type="region of interest" description="Disordered" evidence="1">
    <location>
        <begin position="586"/>
        <end position="656"/>
    </location>
</feature>
<evidence type="ECO:0000313" key="4">
    <source>
        <dbReference type="Proteomes" id="UP001642484"/>
    </source>
</evidence>
<keyword evidence="2" id="KW-0812">Transmembrane</keyword>
<protein>
    <recommendedName>
        <fullName evidence="5">Transmembrane protein</fullName>
    </recommendedName>
</protein>
<evidence type="ECO:0008006" key="5">
    <source>
        <dbReference type="Google" id="ProtNLM"/>
    </source>
</evidence>
<feature type="transmembrane region" description="Helical" evidence="2">
    <location>
        <begin position="323"/>
        <end position="343"/>
    </location>
</feature>
<keyword evidence="2" id="KW-1133">Transmembrane helix</keyword>
<dbReference type="Proteomes" id="UP001642484">
    <property type="component" value="Unassembled WGS sequence"/>
</dbReference>
<organism evidence="3 4">
    <name type="scientific">Durusdinium trenchii</name>
    <dbReference type="NCBI Taxonomy" id="1381693"/>
    <lineage>
        <taxon>Eukaryota</taxon>
        <taxon>Sar</taxon>
        <taxon>Alveolata</taxon>
        <taxon>Dinophyceae</taxon>
        <taxon>Suessiales</taxon>
        <taxon>Symbiodiniaceae</taxon>
        <taxon>Durusdinium</taxon>
    </lineage>
</organism>
<dbReference type="EMBL" id="CAXAMN010025339">
    <property type="protein sequence ID" value="CAK9094459.1"/>
    <property type="molecule type" value="Genomic_DNA"/>
</dbReference>
<keyword evidence="4" id="KW-1185">Reference proteome</keyword>
<keyword evidence="2" id="KW-0472">Membrane</keyword>
<name>A0ABP0R2N2_9DINO</name>
<feature type="transmembrane region" description="Helical" evidence="2">
    <location>
        <begin position="292"/>
        <end position="311"/>
    </location>
</feature>
<comment type="caution">
    <text evidence="3">The sequence shown here is derived from an EMBL/GenBank/DDBJ whole genome shotgun (WGS) entry which is preliminary data.</text>
</comment>
<evidence type="ECO:0000256" key="2">
    <source>
        <dbReference type="SAM" id="Phobius"/>
    </source>
</evidence>